<organism evidence="1 2">
    <name type="scientific">Vespula squamosa</name>
    <name type="common">Southern yellow jacket</name>
    <name type="synonym">Wasp</name>
    <dbReference type="NCBI Taxonomy" id="30214"/>
    <lineage>
        <taxon>Eukaryota</taxon>
        <taxon>Metazoa</taxon>
        <taxon>Ecdysozoa</taxon>
        <taxon>Arthropoda</taxon>
        <taxon>Hexapoda</taxon>
        <taxon>Insecta</taxon>
        <taxon>Pterygota</taxon>
        <taxon>Neoptera</taxon>
        <taxon>Endopterygota</taxon>
        <taxon>Hymenoptera</taxon>
        <taxon>Apocrita</taxon>
        <taxon>Aculeata</taxon>
        <taxon>Vespoidea</taxon>
        <taxon>Vespidae</taxon>
        <taxon>Vespinae</taxon>
        <taxon>Vespula</taxon>
    </lineage>
</organism>
<evidence type="ECO:0008006" key="3">
    <source>
        <dbReference type="Google" id="ProtNLM"/>
    </source>
</evidence>
<accession>A0ABD1ZTF2</accession>
<gene>
    <name evidence="1" type="ORF">V1478_018670</name>
</gene>
<proteinExistence type="predicted"/>
<dbReference type="Proteomes" id="UP001607302">
    <property type="component" value="Unassembled WGS sequence"/>
</dbReference>
<dbReference type="EMBL" id="JAUDFV010000173">
    <property type="protein sequence ID" value="KAL2711649.1"/>
    <property type="molecule type" value="Genomic_DNA"/>
</dbReference>
<evidence type="ECO:0000313" key="1">
    <source>
        <dbReference type="EMBL" id="KAL2711649.1"/>
    </source>
</evidence>
<reference evidence="1 2" key="1">
    <citation type="journal article" date="2024" name="Ann. Entomol. Soc. Am.">
        <title>Genomic analyses of the southern and eastern yellowjacket wasps (Hymenoptera: Vespidae) reveal evolutionary signatures of social life.</title>
        <authorList>
            <person name="Catto M.A."/>
            <person name="Caine P.B."/>
            <person name="Orr S.E."/>
            <person name="Hunt B.G."/>
            <person name="Goodisman M.A.D."/>
        </authorList>
    </citation>
    <scope>NUCLEOTIDE SEQUENCE [LARGE SCALE GENOMIC DNA]</scope>
    <source>
        <strain evidence="1">233</strain>
        <tissue evidence="1">Head and thorax</tissue>
    </source>
</reference>
<protein>
    <recommendedName>
        <fullName evidence="3">Maturase</fullName>
    </recommendedName>
</protein>
<name>A0ABD1ZTF2_VESSQ</name>
<sequence length="108" mass="12407">MYISPCMAHISHFRSEVILVIRSLDEVMPGVISARLIDYILQYRAWCIVNRLSVVGVRESIRYIATVGRISSGSWLATPIELDFRLRNRKSSVGIGNKRDMIDDLRRL</sequence>
<evidence type="ECO:0000313" key="2">
    <source>
        <dbReference type="Proteomes" id="UP001607302"/>
    </source>
</evidence>
<dbReference type="AlphaFoldDB" id="A0ABD1ZTF2"/>
<keyword evidence="2" id="KW-1185">Reference proteome</keyword>
<comment type="caution">
    <text evidence="1">The sequence shown here is derived from an EMBL/GenBank/DDBJ whole genome shotgun (WGS) entry which is preliminary data.</text>
</comment>